<dbReference type="GO" id="GO:0045059">
    <property type="term" value="P:positive thymic T cell selection"/>
    <property type="evidence" value="ECO:0007669"/>
    <property type="project" value="TreeGrafter"/>
</dbReference>
<dbReference type="GO" id="GO:0042105">
    <property type="term" value="C:alpha-beta T cell receptor complex"/>
    <property type="evidence" value="ECO:0007669"/>
    <property type="project" value="TreeGrafter"/>
</dbReference>
<evidence type="ECO:0000256" key="6">
    <source>
        <dbReference type="SAM" id="SignalP"/>
    </source>
</evidence>
<name>A0A8C6TKH1_9GOBI</name>
<evidence type="ECO:0000256" key="4">
    <source>
        <dbReference type="SAM" id="MobiDB-lite"/>
    </source>
</evidence>
<feature type="region of interest" description="Disordered" evidence="4">
    <location>
        <begin position="124"/>
        <end position="143"/>
    </location>
</feature>
<reference evidence="8" key="2">
    <citation type="submission" date="2025-09" db="UniProtKB">
        <authorList>
            <consortium name="Ensembl"/>
        </authorList>
    </citation>
    <scope>IDENTIFICATION</scope>
</reference>
<keyword evidence="5" id="KW-1133">Transmembrane helix</keyword>
<feature type="domain" description="CD3 gamma/delta subunit Ig-like" evidence="7">
    <location>
        <begin position="30"/>
        <end position="95"/>
    </location>
</feature>
<dbReference type="Proteomes" id="UP000694523">
    <property type="component" value="Unplaced"/>
</dbReference>
<evidence type="ECO:0000313" key="8">
    <source>
        <dbReference type="Ensembl" id="ENSNMLP00000022241.1"/>
    </source>
</evidence>
<feature type="transmembrane region" description="Helical" evidence="5">
    <location>
        <begin position="97"/>
        <end position="119"/>
    </location>
</feature>
<evidence type="ECO:0000259" key="7">
    <source>
        <dbReference type="Pfam" id="PF16680"/>
    </source>
</evidence>
<feature type="compositionally biased region" description="Polar residues" evidence="4">
    <location>
        <begin position="124"/>
        <end position="134"/>
    </location>
</feature>
<keyword evidence="9" id="KW-1185">Reference proteome</keyword>
<accession>A0A8C6TKH1</accession>
<dbReference type="PANTHER" id="PTHR10570">
    <property type="entry name" value="T-CELL SURFACE GLYCOPROTEIN CD3 GAMMA CHAIN / DELTA CHAIN"/>
    <property type="match status" value="1"/>
</dbReference>
<protein>
    <recommendedName>
        <fullName evidence="7">CD3 gamma/delta subunit Ig-like domain-containing protein</fullName>
    </recommendedName>
</protein>
<dbReference type="GO" id="GO:0004888">
    <property type="term" value="F:transmembrane signaling receptor activity"/>
    <property type="evidence" value="ECO:0007669"/>
    <property type="project" value="TreeGrafter"/>
</dbReference>
<reference evidence="8" key="1">
    <citation type="submission" date="2025-08" db="UniProtKB">
        <authorList>
            <consortium name="Ensembl"/>
        </authorList>
    </citation>
    <scope>IDENTIFICATION</scope>
</reference>
<proteinExistence type="predicted"/>
<dbReference type="InterPro" id="IPR015484">
    <property type="entry name" value="CD3_esu/gsu/dsu"/>
</dbReference>
<evidence type="ECO:0000256" key="5">
    <source>
        <dbReference type="SAM" id="Phobius"/>
    </source>
</evidence>
<keyword evidence="3 6" id="KW-0732">Signal</keyword>
<dbReference type="Ensembl" id="ENSNMLT00000024913.1">
    <property type="protein sequence ID" value="ENSNMLP00000022241.1"/>
    <property type="gene ID" value="ENSNMLG00000014397.1"/>
</dbReference>
<dbReference type="GO" id="GO:0009897">
    <property type="term" value="C:external side of plasma membrane"/>
    <property type="evidence" value="ECO:0007669"/>
    <property type="project" value="TreeGrafter"/>
</dbReference>
<feature type="chain" id="PRO_5034258132" description="CD3 gamma/delta subunit Ig-like domain-containing protein" evidence="6">
    <location>
        <begin position="20"/>
        <end position="171"/>
    </location>
</feature>
<dbReference type="InterPro" id="IPR032052">
    <property type="entry name" value="Ig_4"/>
</dbReference>
<sequence length="171" mass="19137">MVFLAVLAFTLLIPVTVEAEVKGDVSFLRDNVTLTCPLEGVVEWFKGSKNVTDGATSATFTYKYEERKDHYHCKNQDKTYHFYIQGKVCENCFELDALVFVVIIVADVIGTTVIMIIVYKCSKKTSGGPQKTPNPTRPREDIPLADTYEGLNPHTRSHDVYAGINQVIRTG</sequence>
<evidence type="ECO:0000256" key="3">
    <source>
        <dbReference type="ARBA" id="ARBA00022729"/>
    </source>
</evidence>
<dbReference type="Pfam" id="PF16680">
    <property type="entry name" value="Ig_4"/>
    <property type="match status" value="1"/>
</dbReference>
<keyword evidence="5" id="KW-0472">Membrane</keyword>
<evidence type="ECO:0000256" key="1">
    <source>
        <dbReference type="ARBA" id="ARBA00004251"/>
    </source>
</evidence>
<evidence type="ECO:0000313" key="9">
    <source>
        <dbReference type="Proteomes" id="UP000694523"/>
    </source>
</evidence>
<evidence type="ECO:0000256" key="2">
    <source>
        <dbReference type="ARBA" id="ARBA00022475"/>
    </source>
</evidence>
<feature type="signal peptide" evidence="6">
    <location>
        <begin position="1"/>
        <end position="19"/>
    </location>
</feature>
<keyword evidence="2" id="KW-1003">Cell membrane</keyword>
<dbReference type="AlphaFoldDB" id="A0A8C6TKH1"/>
<dbReference type="PANTHER" id="PTHR10570:SF9">
    <property type="entry name" value="T-CELL SURFACE GLYCOPROTEIN CD3 EPSILON CHAIN"/>
    <property type="match status" value="1"/>
</dbReference>
<dbReference type="Gene3D" id="2.60.40.10">
    <property type="entry name" value="Immunoglobulins"/>
    <property type="match status" value="1"/>
</dbReference>
<comment type="subcellular location">
    <subcellularLocation>
        <location evidence="1">Cell membrane</location>
        <topology evidence="1">Single-pass type I membrane protein</topology>
    </subcellularLocation>
</comment>
<dbReference type="GO" id="GO:0007166">
    <property type="term" value="P:cell surface receptor signaling pathway"/>
    <property type="evidence" value="ECO:0007669"/>
    <property type="project" value="TreeGrafter"/>
</dbReference>
<keyword evidence="5" id="KW-0812">Transmembrane</keyword>
<organism evidence="8 9">
    <name type="scientific">Neogobius melanostomus</name>
    <name type="common">round goby</name>
    <dbReference type="NCBI Taxonomy" id="47308"/>
    <lineage>
        <taxon>Eukaryota</taxon>
        <taxon>Metazoa</taxon>
        <taxon>Chordata</taxon>
        <taxon>Craniata</taxon>
        <taxon>Vertebrata</taxon>
        <taxon>Euteleostomi</taxon>
        <taxon>Actinopterygii</taxon>
        <taxon>Neopterygii</taxon>
        <taxon>Teleostei</taxon>
        <taxon>Neoteleostei</taxon>
        <taxon>Acanthomorphata</taxon>
        <taxon>Gobiaria</taxon>
        <taxon>Gobiiformes</taxon>
        <taxon>Gobioidei</taxon>
        <taxon>Gobiidae</taxon>
        <taxon>Benthophilinae</taxon>
        <taxon>Neogobiini</taxon>
        <taxon>Neogobius</taxon>
    </lineage>
</organism>
<dbReference type="InterPro" id="IPR013783">
    <property type="entry name" value="Ig-like_fold"/>
</dbReference>